<evidence type="ECO:0000256" key="1">
    <source>
        <dbReference type="SAM" id="MobiDB-lite"/>
    </source>
</evidence>
<feature type="region of interest" description="Disordered" evidence="1">
    <location>
        <begin position="119"/>
        <end position="138"/>
    </location>
</feature>
<dbReference type="Proteomes" id="UP000019753">
    <property type="component" value="Unassembled WGS sequence"/>
</dbReference>
<protein>
    <recommendedName>
        <fullName evidence="4">DUF4913 domain-containing protein</fullName>
    </recommendedName>
</protein>
<dbReference type="RefSeq" id="WP_052022152.1">
    <property type="nucleotide sequence ID" value="NZ_AXCW01000001.1"/>
</dbReference>
<dbReference type="EMBL" id="AXCW01000001">
    <property type="protein sequence ID" value="EYR65216.1"/>
    <property type="molecule type" value="Genomic_DNA"/>
</dbReference>
<accession>A0A021VVN0</accession>
<dbReference type="AlphaFoldDB" id="A0A021VVN0"/>
<evidence type="ECO:0000313" key="3">
    <source>
        <dbReference type="Proteomes" id="UP000019753"/>
    </source>
</evidence>
<proteinExistence type="predicted"/>
<dbReference type="OrthoDB" id="3535759at2"/>
<evidence type="ECO:0008006" key="4">
    <source>
        <dbReference type="Google" id="ProtNLM"/>
    </source>
</evidence>
<keyword evidence="3" id="KW-1185">Reference proteome</keyword>
<organism evidence="2 3">
    <name type="scientific">Actinotalea ferrariae CF5-4</name>
    <dbReference type="NCBI Taxonomy" id="948458"/>
    <lineage>
        <taxon>Bacteria</taxon>
        <taxon>Bacillati</taxon>
        <taxon>Actinomycetota</taxon>
        <taxon>Actinomycetes</taxon>
        <taxon>Micrococcales</taxon>
        <taxon>Cellulomonadaceae</taxon>
        <taxon>Actinotalea</taxon>
    </lineage>
</organism>
<comment type="caution">
    <text evidence="2">The sequence shown here is derived from an EMBL/GenBank/DDBJ whole genome shotgun (WGS) entry which is preliminary data.</text>
</comment>
<gene>
    <name evidence="2" type="ORF">N866_00055</name>
</gene>
<name>A0A021VVN0_9CELL</name>
<evidence type="ECO:0000313" key="2">
    <source>
        <dbReference type="EMBL" id="EYR65216.1"/>
    </source>
</evidence>
<reference evidence="2 3" key="1">
    <citation type="submission" date="2014-01" db="EMBL/GenBank/DDBJ databases">
        <title>Actinotalea ferrariae CF5-4.</title>
        <authorList>
            <person name="Chen F."/>
            <person name="Li Y."/>
            <person name="Wang G."/>
        </authorList>
    </citation>
    <scope>NUCLEOTIDE SEQUENCE [LARGE SCALE GENOMIC DNA]</scope>
    <source>
        <strain evidence="2 3">CF5-4</strain>
    </source>
</reference>
<sequence>MTARRSRPESVDDAFFPRAELPQPFGPAVPICWAAQTPDSQRLYLEDLDTWVTWLVAHYSLDRRHVPECWDEHWELVEELAALHLAWEGAFATTAQADAPLAWHERFAASRSRLADWASRTGCRPGPHRSRSPAIPAR</sequence>